<dbReference type="InterPro" id="IPR036875">
    <property type="entry name" value="Znf_CCHC_sf"/>
</dbReference>
<dbReference type="AlphaFoldDB" id="A0A392W9U9"/>
<dbReference type="GO" id="GO:0003676">
    <property type="term" value="F:nucleic acid binding"/>
    <property type="evidence" value="ECO:0007669"/>
    <property type="project" value="InterPro"/>
</dbReference>
<feature type="non-terminal residue" evidence="4">
    <location>
        <position position="1"/>
    </location>
</feature>
<keyword evidence="1" id="KW-0862">Zinc</keyword>
<organism evidence="4 5">
    <name type="scientific">Trifolium medium</name>
    <dbReference type="NCBI Taxonomy" id="97028"/>
    <lineage>
        <taxon>Eukaryota</taxon>
        <taxon>Viridiplantae</taxon>
        <taxon>Streptophyta</taxon>
        <taxon>Embryophyta</taxon>
        <taxon>Tracheophyta</taxon>
        <taxon>Spermatophyta</taxon>
        <taxon>Magnoliopsida</taxon>
        <taxon>eudicotyledons</taxon>
        <taxon>Gunneridae</taxon>
        <taxon>Pentapetalae</taxon>
        <taxon>rosids</taxon>
        <taxon>fabids</taxon>
        <taxon>Fabales</taxon>
        <taxon>Fabaceae</taxon>
        <taxon>Papilionoideae</taxon>
        <taxon>50 kb inversion clade</taxon>
        <taxon>NPAAA clade</taxon>
        <taxon>Hologalegina</taxon>
        <taxon>IRL clade</taxon>
        <taxon>Trifolieae</taxon>
        <taxon>Trifolium</taxon>
    </lineage>
</organism>
<keyword evidence="1" id="KW-0863">Zinc-finger</keyword>
<feature type="domain" description="CCHC-type" evidence="3">
    <location>
        <begin position="13"/>
        <end position="27"/>
    </location>
</feature>
<keyword evidence="5" id="KW-1185">Reference proteome</keyword>
<dbReference type="PROSITE" id="PS50158">
    <property type="entry name" value="ZF_CCHC"/>
    <property type="match status" value="2"/>
</dbReference>
<dbReference type="Proteomes" id="UP000265520">
    <property type="component" value="Unassembled WGS sequence"/>
</dbReference>
<dbReference type="SMART" id="SM00343">
    <property type="entry name" value="ZnF_C2HC"/>
    <property type="match status" value="2"/>
</dbReference>
<feature type="non-terminal residue" evidence="4">
    <location>
        <position position="67"/>
    </location>
</feature>
<comment type="caution">
    <text evidence="4">The sequence shown here is derived from an EMBL/GenBank/DDBJ whole genome shotgun (WGS) entry which is preliminary data.</text>
</comment>
<evidence type="ECO:0000313" key="5">
    <source>
        <dbReference type="Proteomes" id="UP000265520"/>
    </source>
</evidence>
<accession>A0A392W9U9</accession>
<evidence type="ECO:0000256" key="1">
    <source>
        <dbReference type="PROSITE-ProRule" id="PRU00047"/>
    </source>
</evidence>
<proteinExistence type="predicted"/>
<dbReference type="PANTHER" id="PTHR23002">
    <property type="entry name" value="ZINC FINGER CCHC DOMAIN CONTAINING PROTEIN"/>
    <property type="match status" value="1"/>
</dbReference>
<evidence type="ECO:0000259" key="3">
    <source>
        <dbReference type="PROSITE" id="PS50158"/>
    </source>
</evidence>
<protein>
    <submittedName>
        <fullName evidence="4">Cellular nucleic acid-binding protein</fullName>
    </submittedName>
</protein>
<evidence type="ECO:0000256" key="2">
    <source>
        <dbReference type="SAM" id="MobiDB-lite"/>
    </source>
</evidence>
<dbReference type="InterPro" id="IPR001878">
    <property type="entry name" value="Znf_CCHC"/>
</dbReference>
<dbReference type="GO" id="GO:0008270">
    <property type="term" value="F:zinc ion binding"/>
    <property type="evidence" value="ECO:0007669"/>
    <property type="project" value="UniProtKB-KW"/>
</dbReference>
<evidence type="ECO:0000313" key="4">
    <source>
        <dbReference type="EMBL" id="MCI96559.1"/>
    </source>
</evidence>
<dbReference type="Pfam" id="PF00098">
    <property type="entry name" value="zf-CCHC"/>
    <property type="match status" value="2"/>
</dbReference>
<dbReference type="SUPFAM" id="SSF57756">
    <property type="entry name" value="Retrovirus zinc finger-like domains"/>
    <property type="match status" value="1"/>
</dbReference>
<dbReference type="Gene3D" id="4.10.60.10">
    <property type="entry name" value="Zinc finger, CCHC-type"/>
    <property type="match status" value="2"/>
</dbReference>
<feature type="domain" description="CCHC-type" evidence="3">
    <location>
        <begin position="33"/>
        <end position="47"/>
    </location>
</feature>
<keyword evidence="1" id="KW-0479">Metal-binding</keyword>
<dbReference type="InterPro" id="IPR051714">
    <property type="entry name" value="Znf_CCHC_NABP"/>
</dbReference>
<dbReference type="EMBL" id="LXQA011417970">
    <property type="protein sequence ID" value="MCI96559.1"/>
    <property type="molecule type" value="Genomic_DNA"/>
</dbReference>
<sequence>GTRGDQDGEKLTCFKCGEEGHYATECRIQGLTCYNCQKPGHFARDCRAPKAAPSANVTQGARPTARG</sequence>
<reference evidence="4 5" key="1">
    <citation type="journal article" date="2018" name="Front. Plant Sci.">
        <title>Red Clover (Trifolium pratense) and Zigzag Clover (T. medium) - A Picture of Genomic Similarities and Differences.</title>
        <authorList>
            <person name="Dluhosova J."/>
            <person name="Istvanek J."/>
            <person name="Nedelnik J."/>
            <person name="Repkova J."/>
        </authorList>
    </citation>
    <scope>NUCLEOTIDE SEQUENCE [LARGE SCALE GENOMIC DNA]</scope>
    <source>
        <strain evidence="5">cv. 10/8</strain>
        <tissue evidence="4">Leaf</tissue>
    </source>
</reference>
<feature type="region of interest" description="Disordered" evidence="2">
    <location>
        <begin position="48"/>
        <end position="67"/>
    </location>
</feature>
<name>A0A392W9U9_9FABA</name>